<dbReference type="EMBL" id="JACJPW010000143">
    <property type="protein sequence ID" value="MBD2185792.1"/>
    <property type="molecule type" value="Genomic_DNA"/>
</dbReference>
<accession>A0A926VKW2</accession>
<protein>
    <submittedName>
        <fullName evidence="1">Rpn family recombination-promoting nuclease/putative transposase</fullName>
    </submittedName>
</protein>
<dbReference type="InterPro" id="IPR000563">
    <property type="entry name" value="Flag_FliH"/>
</dbReference>
<dbReference type="InterPro" id="IPR010106">
    <property type="entry name" value="RpnA"/>
</dbReference>
<proteinExistence type="predicted"/>
<dbReference type="GO" id="GO:0071973">
    <property type="term" value="P:bacterial-type flagellum-dependent cell motility"/>
    <property type="evidence" value="ECO:0007669"/>
    <property type="project" value="InterPro"/>
</dbReference>
<dbReference type="RefSeq" id="WP_190474437.1">
    <property type="nucleotide sequence ID" value="NZ_JACJPW010000143.1"/>
</dbReference>
<sequence>MKTDTIFYQLFKEFPNIFFELIGKPDANINAYEFIAPEIKQQSFRIDGLFATLEQFPTEPLYFVEIQSYKDEEFYERLFGEIFVYFRQYRPPNSDWYTIVIYERRSYETPVHPRYRTLVEKHLRCFYLDEIEAVSQDSLGIGILKLIVETPTNTTSRAKELINKATVELTDTIIQRQVLEFIETVVVYKFPNLGREEIEAMLGLNLLRQTRVYQEAREEGLAEGRQEGLAEGRQEGLAEGIEEGKLQTKLEMIPLLLDLGLSIQEVAVRLQLDEEAVRKVVENRS</sequence>
<dbReference type="InterPro" id="IPR022573">
    <property type="entry name" value="DUF2887"/>
</dbReference>
<gene>
    <name evidence="1" type="ORF">H6G03_32810</name>
</gene>
<reference evidence="1" key="2">
    <citation type="submission" date="2020-08" db="EMBL/GenBank/DDBJ databases">
        <authorList>
            <person name="Chen M."/>
            <person name="Teng W."/>
            <person name="Zhao L."/>
            <person name="Hu C."/>
            <person name="Zhou Y."/>
            <person name="Han B."/>
            <person name="Song L."/>
            <person name="Shu W."/>
        </authorList>
    </citation>
    <scope>NUCLEOTIDE SEQUENCE</scope>
    <source>
        <strain evidence="1">FACHB-1375</strain>
    </source>
</reference>
<dbReference type="PANTHER" id="PTHR35586">
    <property type="entry name" value="SLL1691 PROTEIN"/>
    <property type="match status" value="1"/>
</dbReference>
<keyword evidence="2" id="KW-1185">Reference proteome</keyword>
<evidence type="ECO:0000313" key="1">
    <source>
        <dbReference type="EMBL" id="MBD2185792.1"/>
    </source>
</evidence>
<dbReference type="PRINTS" id="PR01003">
    <property type="entry name" value="FLGFLIH"/>
</dbReference>
<comment type="caution">
    <text evidence="1">The sequence shown here is derived from an EMBL/GenBank/DDBJ whole genome shotgun (WGS) entry which is preliminary data.</text>
</comment>
<dbReference type="AlphaFoldDB" id="A0A926VKW2"/>
<dbReference type="GO" id="GO:0003774">
    <property type="term" value="F:cytoskeletal motor activity"/>
    <property type="evidence" value="ECO:0007669"/>
    <property type="project" value="InterPro"/>
</dbReference>
<dbReference type="GO" id="GO:0009288">
    <property type="term" value="C:bacterial-type flagellum"/>
    <property type="evidence" value="ECO:0007669"/>
    <property type="project" value="InterPro"/>
</dbReference>
<organism evidence="1 2">
    <name type="scientific">Aerosakkonema funiforme FACHB-1375</name>
    <dbReference type="NCBI Taxonomy" id="2949571"/>
    <lineage>
        <taxon>Bacteria</taxon>
        <taxon>Bacillati</taxon>
        <taxon>Cyanobacteriota</taxon>
        <taxon>Cyanophyceae</taxon>
        <taxon>Oscillatoriophycideae</taxon>
        <taxon>Aerosakkonematales</taxon>
        <taxon>Aerosakkonemataceae</taxon>
        <taxon>Aerosakkonema</taxon>
    </lineage>
</organism>
<dbReference type="Proteomes" id="UP000641646">
    <property type="component" value="Unassembled WGS sequence"/>
</dbReference>
<dbReference type="Pfam" id="PF11103">
    <property type="entry name" value="DUF2887"/>
    <property type="match status" value="1"/>
</dbReference>
<reference evidence="1" key="1">
    <citation type="journal article" date="2015" name="ISME J.">
        <title>Draft Genome Sequence of Streptomyces incarnatus NRRL8089, which Produces the Nucleoside Antibiotic Sinefungin.</title>
        <authorList>
            <person name="Oshima K."/>
            <person name="Hattori M."/>
            <person name="Shimizu H."/>
            <person name="Fukuda K."/>
            <person name="Nemoto M."/>
            <person name="Inagaki K."/>
            <person name="Tamura T."/>
        </authorList>
    </citation>
    <scope>NUCLEOTIDE SEQUENCE</scope>
    <source>
        <strain evidence="1">FACHB-1375</strain>
    </source>
</reference>
<name>A0A926VKW2_9CYAN</name>
<dbReference type="NCBIfam" id="TIGR01784">
    <property type="entry name" value="T_den_put_tspse"/>
    <property type="match status" value="1"/>
</dbReference>
<dbReference type="PANTHER" id="PTHR35586:SF2">
    <property type="entry name" value="SLL1542 PROTEIN"/>
    <property type="match status" value="1"/>
</dbReference>
<evidence type="ECO:0000313" key="2">
    <source>
        <dbReference type="Proteomes" id="UP000641646"/>
    </source>
</evidence>